<comment type="caution">
    <text evidence="1">The sequence shown here is derived from an EMBL/GenBank/DDBJ whole genome shotgun (WGS) entry which is preliminary data.</text>
</comment>
<organism evidence="1 2">
    <name type="scientific">Chengkuizengella axinellae</name>
    <dbReference type="NCBI Taxonomy" id="3064388"/>
    <lineage>
        <taxon>Bacteria</taxon>
        <taxon>Bacillati</taxon>
        <taxon>Bacillota</taxon>
        <taxon>Bacilli</taxon>
        <taxon>Bacillales</taxon>
        <taxon>Paenibacillaceae</taxon>
        <taxon>Chengkuizengella</taxon>
    </lineage>
</organism>
<sequence length="95" mass="10925">MSRIKKKLRKFTANVLDLPKDVIFDLPRITMIGNMQLYVENHRGVVQFTTDKLTLKLSVGHLEIIGKDLVIRAILSEEVFIEGVVEDVKYIQKDV</sequence>
<gene>
    <name evidence="1" type="primary">yqfC</name>
    <name evidence="1" type="ORF">Q5Y73_03160</name>
</gene>
<name>A0ABT9IUT4_9BACL</name>
<dbReference type="RefSeq" id="WP_305990384.1">
    <property type="nucleotide sequence ID" value="NZ_JAVAMP010000001.1"/>
</dbReference>
<protein>
    <submittedName>
        <fullName evidence="1">Sporulation protein YqfC</fullName>
    </submittedName>
</protein>
<dbReference type="InterPro" id="IPR022476">
    <property type="entry name" value="Spore_YabP/YqfC"/>
</dbReference>
<accession>A0ABT9IUT4</accession>
<dbReference type="NCBIfam" id="TIGR02856">
    <property type="entry name" value="spore_yqfC"/>
    <property type="match status" value="1"/>
</dbReference>
<reference evidence="1 2" key="1">
    <citation type="submission" date="2023-08" db="EMBL/GenBank/DDBJ databases">
        <authorList>
            <person name="Park J.-S."/>
        </authorList>
    </citation>
    <scope>NUCLEOTIDE SEQUENCE [LARGE SCALE GENOMIC DNA]</scope>
    <source>
        <strain evidence="1 2">2205SS18-9</strain>
    </source>
</reference>
<dbReference type="InterPro" id="IPR022477">
    <property type="entry name" value="Spore_YqfC"/>
</dbReference>
<proteinExistence type="predicted"/>
<dbReference type="EMBL" id="JAVAMP010000001">
    <property type="protein sequence ID" value="MDP5273093.1"/>
    <property type="molecule type" value="Genomic_DNA"/>
</dbReference>
<evidence type="ECO:0000313" key="1">
    <source>
        <dbReference type="EMBL" id="MDP5273093.1"/>
    </source>
</evidence>
<evidence type="ECO:0000313" key="2">
    <source>
        <dbReference type="Proteomes" id="UP001231941"/>
    </source>
</evidence>
<dbReference type="Pfam" id="PF07873">
    <property type="entry name" value="YabP"/>
    <property type="match status" value="1"/>
</dbReference>
<dbReference type="Proteomes" id="UP001231941">
    <property type="component" value="Unassembled WGS sequence"/>
</dbReference>
<keyword evidence="2" id="KW-1185">Reference proteome</keyword>